<evidence type="ECO:0000313" key="2">
    <source>
        <dbReference type="Proteomes" id="UP000184232"/>
    </source>
</evidence>
<dbReference type="PANTHER" id="PTHR42830:SF2">
    <property type="entry name" value="OSMC_OHR FAMILY PROTEIN"/>
    <property type="match status" value="1"/>
</dbReference>
<dbReference type="Proteomes" id="UP000184232">
    <property type="component" value="Unassembled WGS sequence"/>
</dbReference>
<dbReference type="EMBL" id="FQZH01000003">
    <property type="protein sequence ID" value="SHJ41249.1"/>
    <property type="molecule type" value="Genomic_DNA"/>
</dbReference>
<dbReference type="SUPFAM" id="SSF82784">
    <property type="entry name" value="OsmC-like"/>
    <property type="match status" value="1"/>
</dbReference>
<dbReference type="AlphaFoldDB" id="A0A1M6J3I9"/>
<dbReference type="InterPro" id="IPR036102">
    <property type="entry name" value="OsmC/Ohrsf"/>
</dbReference>
<dbReference type="Gene3D" id="3.30.300.20">
    <property type="match status" value="1"/>
</dbReference>
<dbReference type="InterPro" id="IPR015946">
    <property type="entry name" value="KH_dom-like_a/b"/>
</dbReference>
<dbReference type="RefSeq" id="WP_072784498.1">
    <property type="nucleotide sequence ID" value="NZ_CP045292.1"/>
</dbReference>
<organism evidence="1 2">
    <name type="scientific">Flavobacterium haoranii</name>
    <dbReference type="NCBI Taxonomy" id="683124"/>
    <lineage>
        <taxon>Bacteria</taxon>
        <taxon>Pseudomonadati</taxon>
        <taxon>Bacteroidota</taxon>
        <taxon>Flavobacteriia</taxon>
        <taxon>Flavobacteriales</taxon>
        <taxon>Flavobacteriaceae</taxon>
        <taxon>Flavobacterium</taxon>
    </lineage>
</organism>
<dbReference type="InterPro" id="IPR052707">
    <property type="entry name" value="OsmC_Ohr_Peroxiredoxin"/>
</dbReference>
<name>A0A1M6J3I9_9FLAO</name>
<dbReference type="OrthoDB" id="9795405at2"/>
<gene>
    <name evidence="1" type="ORF">SAMN05444337_1956</name>
</gene>
<protein>
    <submittedName>
        <fullName evidence="1">Peroxiredoxin, SACOL1771 subfamily</fullName>
    </submittedName>
</protein>
<keyword evidence="2" id="KW-1185">Reference proteome</keyword>
<evidence type="ECO:0000313" key="1">
    <source>
        <dbReference type="EMBL" id="SHJ41249.1"/>
    </source>
</evidence>
<reference evidence="1 2" key="1">
    <citation type="submission" date="2016-11" db="EMBL/GenBank/DDBJ databases">
        <authorList>
            <person name="Jaros S."/>
            <person name="Januszkiewicz K."/>
            <person name="Wedrychowicz H."/>
        </authorList>
    </citation>
    <scope>NUCLEOTIDE SEQUENCE [LARGE SCALE GENOMIC DNA]</scope>
    <source>
        <strain evidence="1 2">DSM 22807</strain>
    </source>
</reference>
<sequence>MEKHQYNLDLEWIGERKGVLSSPEFSSTIEVVTPPEFDKGIAGFWSPEHLFTAAVQSCFMTTFLAIADFSKLEVLNFNCKATGILEKVEDKFLMTEVILEPSLKLKNNEEKEKANKIIAKAEKACLISNSILTNVILKETKF</sequence>
<proteinExistence type="predicted"/>
<accession>A0A1M6J3I9</accession>
<dbReference type="PANTHER" id="PTHR42830">
    <property type="entry name" value="OSMOTICALLY INDUCIBLE FAMILY PROTEIN"/>
    <property type="match status" value="1"/>
</dbReference>
<dbReference type="InterPro" id="IPR003718">
    <property type="entry name" value="OsmC/Ohr_fam"/>
</dbReference>
<dbReference type="STRING" id="683124.SAMN05444337_1956"/>
<dbReference type="Pfam" id="PF02566">
    <property type="entry name" value="OsmC"/>
    <property type="match status" value="1"/>
</dbReference>